<dbReference type="Pfam" id="PF02434">
    <property type="entry name" value="Fringe"/>
    <property type="match status" value="1"/>
</dbReference>
<evidence type="ECO:0000313" key="11">
    <source>
        <dbReference type="EMBL" id="ACN66457.1"/>
    </source>
</evidence>
<evidence type="ECO:0000256" key="2">
    <source>
        <dbReference type="ARBA" id="ARBA00008661"/>
    </source>
</evidence>
<evidence type="ECO:0000256" key="1">
    <source>
        <dbReference type="ARBA" id="ARBA00004606"/>
    </source>
</evidence>
<comment type="subcellular location">
    <subcellularLocation>
        <location evidence="9">Endomembrane system</location>
        <topology evidence="9">Single-pass membrane protein</topology>
    </subcellularLocation>
    <subcellularLocation>
        <location evidence="1">Membrane</location>
        <topology evidence="1">Single-pass type II membrane protein</topology>
    </subcellularLocation>
</comment>
<dbReference type="PANTHER" id="PTHR10811">
    <property type="entry name" value="FRINGE-RELATED"/>
    <property type="match status" value="1"/>
</dbReference>
<keyword evidence="3" id="KW-0328">Glycosyltransferase</keyword>
<evidence type="ECO:0000256" key="6">
    <source>
        <dbReference type="ARBA" id="ARBA00022968"/>
    </source>
</evidence>
<dbReference type="GO" id="GO:0016757">
    <property type="term" value="F:glycosyltransferase activity"/>
    <property type="evidence" value="ECO:0007669"/>
    <property type="project" value="UniProtKB-KW"/>
</dbReference>
<evidence type="ECO:0000256" key="7">
    <source>
        <dbReference type="ARBA" id="ARBA00022989"/>
    </source>
</evidence>
<protein>
    <submittedName>
        <fullName evidence="11">Fringe</fullName>
    </submittedName>
</protein>
<keyword evidence="8" id="KW-0472">Membrane</keyword>
<accession>E0W703</accession>
<sequence length="362" mass="41082">MRLPLKKCLQVTGIGLCFLVVNVFYTSLVEEIKKVSNNNKSGQNGQVWDQPKLGRALFERSRGANESLEFAENGTSKSETSSNSLRDNFSHSREVQLSDVFISVKTTKKFHTSRVNLLLETWVSIGREAVHFFTDANDSGLERKVMAGRLINTNCSARHARAALCCKMSLEFDRFLASKRKWFCHVDDDTYVNIPGLLRLLQQYNSNGDWYLGKPSLNHPLEIKDIETPNKKTAFWFATGGAGFCLSRGIALKMMPFTGGGKLKSICEKVRLPDDCSIGFIVYYYMNKELTVIPGFHSHLEGLWLIQPRDLENHITFSYARTGNTVNIVRVPGFPRDSDPTRFRSIHCHLYPNLPQCVKMKQ</sequence>
<dbReference type="GO" id="GO:0012505">
    <property type="term" value="C:endomembrane system"/>
    <property type="evidence" value="ECO:0007669"/>
    <property type="project" value="UniProtKB-SubCell"/>
</dbReference>
<feature type="domain" description="Fringe-like glycosyltransferase" evidence="10">
    <location>
        <begin position="94"/>
        <end position="342"/>
    </location>
</feature>
<evidence type="ECO:0000256" key="3">
    <source>
        <dbReference type="ARBA" id="ARBA00022676"/>
    </source>
</evidence>
<keyword evidence="7" id="KW-1133">Transmembrane helix</keyword>
<organism evidence="11">
    <name type="scientific">Neanthes arenaceodentata</name>
    <dbReference type="NCBI Taxonomy" id="604281"/>
    <lineage>
        <taxon>Eukaryota</taxon>
        <taxon>Metazoa</taxon>
        <taxon>Spiralia</taxon>
        <taxon>Lophotrochozoa</taxon>
        <taxon>Annelida</taxon>
        <taxon>Polychaeta</taxon>
        <taxon>Errantia</taxon>
        <taxon>Phyllodocida</taxon>
        <taxon>Nereididae</taxon>
        <taxon>Neanthes</taxon>
    </lineage>
</organism>
<keyword evidence="4" id="KW-0808">Transferase</keyword>
<evidence type="ECO:0000256" key="4">
    <source>
        <dbReference type="ARBA" id="ARBA00022679"/>
    </source>
</evidence>
<keyword evidence="6" id="KW-0735">Signal-anchor</keyword>
<dbReference type="EMBL" id="FJ164115">
    <property type="protein sequence ID" value="ACN66457.1"/>
    <property type="molecule type" value="mRNA"/>
</dbReference>
<proteinExistence type="evidence at transcript level"/>
<evidence type="ECO:0000256" key="8">
    <source>
        <dbReference type="ARBA" id="ARBA00023136"/>
    </source>
</evidence>
<comment type="similarity">
    <text evidence="2">Belongs to the glycosyltransferase 31 family.</text>
</comment>
<dbReference type="Gene3D" id="3.90.550.50">
    <property type="match status" value="1"/>
</dbReference>
<keyword evidence="5" id="KW-0812">Transmembrane</keyword>
<evidence type="ECO:0000259" key="10">
    <source>
        <dbReference type="Pfam" id="PF02434"/>
    </source>
</evidence>
<dbReference type="GO" id="GO:0016020">
    <property type="term" value="C:membrane"/>
    <property type="evidence" value="ECO:0007669"/>
    <property type="project" value="UniProtKB-SubCell"/>
</dbReference>
<dbReference type="AlphaFoldDB" id="E0W703"/>
<dbReference type="InterPro" id="IPR003378">
    <property type="entry name" value="Fringe-like_glycosylTrfase"/>
</dbReference>
<evidence type="ECO:0000256" key="9">
    <source>
        <dbReference type="ARBA" id="ARBA00037847"/>
    </source>
</evidence>
<name>E0W703_9ANNE</name>
<reference evidence="11" key="1">
    <citation type="submission" date="2008-08" db="EMBL/GenBank/DDBJ databases">
        <title>Juvenile expression of the 'appendage' genes distal-less, dachshund, and optomotor blind in the polychaete Neanthes arenaceodentata (Annelida: Nereididae).</title>
        <authorList>
            <person name="Winchell C.J."/>
            <person name="Valencia J.E."/>
            <person name="Jacobs D.K."/>
        </authorList>
    </citation>
    <scope>NUCLEOTIDE SEQUENCE</scope>
</reference>
<dbReference type="CAZy" id="GT31">
    <property type="family name" value="Glycosyltransferase Family 31"/>
</dbReference>
<evidence type="ECO:0000256" key="5">
    <source>
        <dbReference type="ARBA" id="ARBA00022692"/>
    </source>
</evidence>